<evidence type="ECO:0000313" key="7">
    <source>
        <dbReference type="Proteomes" id="UP000464507"/>
    </source>
</evidence>
<dbReference type="Proteomes" id="UP000464507">
    <property type="component" value="Chromosome"/>
</dbReference>
<dbReference type="Gene3D" id="3.40.50.300">
    <property type="entry name" value="P-loop containing nucleotide triphosphate hydrolases"/>
    <property type="match status" value="2"/>
</dbReference>
<dbReference type="NCBIfam" id="NF007739">
    <property type="entry name" value="PRK10419.1"/>
    <property type="match status" value="2"/>
</dbReference>
<comment type="similarity">
    <text evidence="1">Belongs to the ABC transporter superfamily.</text>
</comment>
<accession>A0A7L5AGS2</accession>
<dbReference type="PANTHER" id="PTHR43776">
    <property type="entry name" value="TRANSPORT ATP-BINDING PROTEIN"/>
    <property type="match status" value="1"/>
</dbReference>
<dbReference type="InterPro" id="IPR017871">
    <property type="entry name" value="ABC_transporter-like_CS"/>
</dbReference>
<dbReference type="SMART" id="SM00382">
    <property type="entry name" value="AAA"/>
    <property type="match status" value="2"/>
</dbReference>
<dbReference type="Pfam" id="PF00005">
    <property type="entry name" value="ABC_tran"/>
    <property type="match status" value="2"/>
</dbReference>
<dbReference type="RefSeq" id="WP_161886127.1">
    <property type="nucleotide sequence ID" value="NZ_CP017146.1"/>
</dbReference>
<sequence>MSFVSVRNLRVRFGRRTVVDGVSFDIAPGECLAIVGESGSGKTITARALLGLAPDGADVSTDELVVAGVDASAYTGAEWRSVRGRLVGLVSQDALVSLDPMRRIASEVAEPIEVHEGGLSRSEVDARVLRMLSNVAIPSPETRARQYPHELSGGLRQRALIASALAAAPRLLVADEPTTALDATVQSKILELLGSLKEAGLALLLVSHDLSLVSQIADRIAVMQHGRIVETAAAADLLANPTHPYSRALLDAVPTGHAVRRDGGEIVLAARSLVKQYPAPHRTTTVALDDVSLELRAGTTLGIVGESGSGKSTLARLLLAIERPDSGEVLLRGSRWSSLAESARRRMRGGIQLIEQDPASSFDPRYTVRRILAEAVAITDTRANRPARILELLEQVGLSAVHLGRRGHELSGGQRQRVAIARALARRPSILVCDEPVSALDVQVQAQVLALLQNLQASTGLALVVISHDLAVIAQLSDTVLVMRHGVVVESGEASEVLTNPNHPFTRELLDSLPAGRILP</sequence>
<dbReference type="InterPro" id="IPR013563">
    <property type="entry name" value="Oligopep_ABC_C"/>
</dbReference>
<dbReference type="AlphaFoldDB" id="A0A7L5AGS2"/>
<dbReference type="GO" id="GO:0055085">
    <property type="term" value="P:transmembrane transport"/>
    <property type="evidence" value="ECO:0007669"/>
    <property type="project" value="UniProtKB-ARBA"/>
</dbReference>
<proteinExistence type="inferred from homology"/>
<dbReference type="GO" id="GO:0016887">
    <property type="term" value="F:ATP hydrolysis activity"/>
    <property type="evidence" value="ECO:0007669"/>
    <property type="project" value="InterPro"/>
</dbReference>
<gene>
    <name evidence="6" type="ORF">BHD05_08940</name>
</gene>
<evidence type="ECO:0000259" key="5">
    <source>
        <dbReference type="PROSITE" id="PS50893"/>
    </source>
</evidence>
<dbReference type="OrthoDB" id="4008250at2"/>
<dbReference type="GO" id="GO:0005524">
    <property type="term" value="F:ATP binding"/>
    <property type="evidence" value="ECO:0007669"/>
    <property type="project" value="UniProtKB-KW"/>
</dbReference>
<dbReference type="PROSITE" id="PS50893">
    <property type="entry name" value="ABC_TRANSPORTER_2"/>
    <property type="match status" value="2"/>
</dbReference>
<dbReference type="InterPro" id="IPR027417">
    <property type="entry name" value="P-loop_NTPase"/>
</dbReference>
<evidence type="ECO:0000256" key="3">
    <source>
        <dbReference type="ARBA" id="ARBA00022741"/>
    </source>
</evidence>
<dbReference type="InterPro" id="IPR050319">
    <property type="entry name" value="ABC_transp_ATP-bind"/>
</dbReference>
<dbReference type="Pfam" id="PF08352">
    <property type="entry name" value="oligo_HPY"/>
    <property type="match status" value="2"/>
</dbReference>
<dbReference type="EMBL" id="CP017146">
    <property type="protein sequence ID" value="QHO69748.1"/>
    <property type="molecule type" value="Genomic_DNA"/>
</dbReference>
<name>A0A7L5AGS2_9MICO</name>
<keyword evidence="2" id="KW-0813">Transport</keyword>
<dbReference type="NCBIfam" id="NF008453">
    <property type="entry name" value="PRK11308.1"/>
    <property type="match status" value="2"/>
</dbReference>
<keyword evidence="3" id="KW-0547">Nucleotide-binding</keyword>
<evidence type="ECO:0000256" key="4">
    <source>
        <dbReference type="ARBA" id="ARBA00022840"/>
    </source>
</evidence>
<dbReference type="GO" id="GO:0015833">
    <property type="term" value="P:peptide transport"/>
    <property type="evidence" value="ECO:0007669"/>
    <property type="project" value="InterPro"/>
</dbReference>
<dbReference type="InterPro" id="IPR003439">
    <property type="entry name" value="ABC_transporter-like_ATP-bd"/>
</dbReference>
<feature type="domain" description="ABC transporter" evidence="5">
    <location>
        <begin position="4"/>
        <end position="250"/>
    </location>
</feature>
<evidence type="ECO:0000256" key="1">
    <source>
        <dbReference type="ARBA" id="ARBA00005417"/>
    </source>
</evidence>
<feature type="domain" description="ABC transporter" evidence="5">
    <location>
        <begin position="268"/>
        <end position="510"/>
    </location>
</feature>
<evidence type="ECO:0000256" key="2">
    <source>
        <dbReference type="ARBA" id="ARBA00022448"/>
    </source>
</evidence>
<reference evidence="6 7" key="1">
    <citation type="submission" date="2016-09" db="EMBL/GenBank/DDBJ databases">
        <title>Complete genome sequence of microbes from the polar regions.</title>
        <authorList>
            <person name="Liao L."/>
            <person name="Chen B."/>
        </authorList>
    </citation>
    <scope>NUCLEOTIDE SEQUENCE [LARGE SCALE GENOMIC DNA]</scope>
    <source>
        <strain evidence="6 7">ZS314</strain>
    </source>
</reference>
<dbReference type="CDD" id="cd03257">
    <property type="entry name" value="ABC_NikE_OppD_transporters"/>
    <property type="match status" value="2"/>
</dbReference>
<dbReference type="SUPFAM" id="SSF52540">
    <property type="entry name" value="P-loop containing nucleoside triphosphate hydrolases"/>
    <property type="match status" value="2"/>
</dbReference>
<keyword evidence="7" id="KW-1185">Reference proteome</keyword>
<dbReference type="InterPro" id="IPR003593">
    <property type="entry name" value="AAA+_ATPase"/>
</dbReference>
<organism evidence="6 7">
    <name type="scientific">Marisediminicola antarctica</name>
    <dbReference type="NCBI Taxonomy" id="674079"/>
    <lineage>
        <taxon>Bacteria</taxon>
        <taxon>Bacillati</taxon>
        <taxon>Actinomycetota</taxon>
        <taxon>Actinomycetes</taxon>
        <taxon>Micrococcales</taxon>
        <taxon>Microbacteriaceae</taxon>
        <taxon>Marisediminicola</taxon>
    </lineage>
</organism>
<dbReference type="PANTHER" id="PTHR43776:SF7">
    <property type="entry name" value="D,D-DIPEPTIDE TRANSPORT ATP-BINDING PROTEIN DDPF-RELATED"/>
    <property type="match status" value="1"/>
</dbReference>
<keyword evidence="4 6" id="KW-0067">ATP-binding</keyword>
<dbReference type="KEGG" id="mant:BHD05_08940"/>
<protein>
    <submittedName>
        <fullName evidence="6">ABC transporter ATP-binding protein</fullName>
    </submittedName>
</protein>
<dbReference type="PROSITE" id="PS00211">
    <property type="entry name" value="ABC_TRANSPORTER_1"/>
    <property type="match status" value="1"/>
</dbReference>
<evidence type="ECO:0000313" key="6">
    <source>
        <dbReference type="EMBL" id="QHO69748.1"/>
    </source>
</evidence>